<comment type="caution">
    <text evidence="1">The sequence shown here is derived from an EMBL/GenBank/DDBJ whole genome shotgun (WGS) entry which is preliminary data.</text>
</comment>
<dbReference type="Proteomes" id="UP000563151">
    <property type="component" value="Unassembled WGS sequence"/>
</dbReference>
<dbReference type="AlphaFoldDB" id="A0A923J0H0"/>
<evidence type="ECO:0000313" key="1">
    <source>
        <dbReference type="EMBL" id="MBC2396730.1"/>
    </source>
</evidence>
<sequence>MFNDFIKHYNIIRAILRDVFLYGCFSREDLGGKRNLSSRKISYEIRRIQQYVEGSFVKTDRQGRNKLLALTYDSIINTENFLVKTYMTKSFTSAGLLLYFNLLMILNAKEKECCFRDIEEYMIDKGLISYDNISSKTIERKLNEMCKSLGILKYRTIKRTKYYSIAEDIFKEIDNKELEELIIAISLFKNISFPVTAGYYCEQSLMDYAKYERGLNIELGDNFQYKNLHFHPVIEEQILCKILKAIHERKYIILNYIPREAKRKSNTKEPLRPYKIRYDIICGRFYLVSYNKENRCVISRLDRIESVEVTKFKYEIRNLKALYNGNMQYSWSSVPLGAGSKPEKISLEITIDESKENYIIEKIRGEIQKGTIERIGEGHYKLDMIVNDSIEMVPWIRSYSGYIKIIQGRGLINRVNEDWKEMINQYGTF</sequence>
<gene>
    <name evidence="1" type="ORF">HGG79_02900</name>
</gene>
<dbReference type="PROSITE" id="PS52050">
    <property type="entry name" value="WYL"/>
    <property type="match status" value="1"/>
</dbReference>
<protein>
    <submittedName>
        <fullName evidence="1">WYL domain-containing protein</fullName>
    </submittedName>
</protein>
<accession>A0A923J0H0</accession>
<name>A0A923J0H0_CLOTT</name>
<proteinExistence type="predicted"/>
<evidence type="ECO:0000313" key="2">
    <source>
        <dbReference type="Proteomes" id="UP000563151"/>
    </source>
</evidence>
<keyword evidence="2" id="KW-1185">Reference proteome</keyword>
<dbReference type="RefSeq" id="WP_035146567.1">
    <property type="nucleotide sequence ID" value="NZ_JAAZWO010000003.1"/>
</dbReference>
<reference evidence="1 2" key="1">
    <citation type="submission" date="2020-04" db="EMBL/GenBank/DDBJ databases">
        <title>Genomic insights into acetone-butanol-ethanol (ABE) fermentation by sequencing solventogenic clostridia strains.</title>
        <authorList>
            <person name="Brown S."/>
        </authorList>
    </citation>
    <scope>NUCLEOTIDE SEQUENCE [LARGE SCALE GENOMIC DNA]</scope>
    <source>
        <strain evidence="1 2">DJ011</strain>
    </source>
</reference>
<organism evidence="1 2">
    <name type="scientific">Clostridium tetanomorphum</name>
    <dbReference type="NCBI Taxonomy" id="1553"/>
    <lineage>
        <taxon>Bacteria</taxon>
        <taxon>Bacillati</taxon>
        <taxon>Bacillota</taxon>
        <taxon>Clostridia</taxon>
        <taxon>Eubacteriales</taxon>
        <taxon>Clostridiaceae</taxon>
        <taxon>Clostridium</taxon>
    </lineage>
</organism>
<dbReference type="EMBL" id="JAAZWO010000003">
    <property type="protein sequence ID" value="MBC2396730.1"/>
    <property type="molecule type" value="Genomic_DNA"/>
</dbReference>